<evidence type="ECO:0000256" key="1">
    <source>
        <dbReference type="SAM" id="MobiDB-lite"/>
    </source>
</evidence>
<dbReference type="AlphaFoldDB" id="A0A5C3N8S4"/>
<keyword evidence="3" id="KW-1185">Reference proteome</keyword>
<organism evidence="2 3">
    <name type="scientific">Heliocybe sulcata</name>
    <dbReference type="NCBI Taxonomy" id="5364"/>
    <lineage>
        <taxon>Eukaryota</taxon>
        <taxon>Fungi</taxon>
        <taxon>Dikarya</taxon>
        <taxon>Basidiomycota</taxon>
        <taxon>Agaricomycotina</taxon>
        <taxon>Agaricomycetes</taxon>
        <taxon>Gloeophyllales</taxon>
        <taxon>Gloeophyllaceae</taxon>
        <taxon>Heliocybe</taxon>
    </lineage>
</organism>
<reference evidence="2 3" key="1">
    <citation type="journal article" date="2019" name="Nat. Ecol. Evol.">
        <title>Megaphylogeny resolves global patterns of mushroom evolution.</title>
        <authorList>
            <person name="Varga T."/>
            <person name="Krizsan K."/>
            <person name="Foldi C."/>
            <person name="Dima B."/>
            <person name="Sanchez-Garcia M."/>
            <person name="Sanchez-Ramirez S."/>
            <person name="Szollosi G.J."/>
            <person name="Szarkandi J.G."/>
            <person name="Papp V."/>
            <person name="Albert L."/>
            <person name="Andreopoulos W."/>
            <person name="Angelini C."/>
            <person name="Antonin V."/>
            <person name="Barry K.W."/>
            <person name="Bougher N.L."/>
            <person name="Buchanan P."/>
            <person name="Buyck B."/>
            <person name="Bense V."/>
            <person name="Catcheside P."/>
            <person name="Chovatia M."/>
            <person name="Cooper J."/>
            <person name="Damon W."/>
            <person name="Desjardin D."/>
            <person name="Finy P."/>
            <person name="Geml J."/>
            <person name="Haridas S."/>
            <person name="Hughes K."/>
            <person name="Justo A."/>
            <person name="Karasinski D."/>
            <person name="Kautmanova I."/>
            <person name="Kiss B."/>
            <person name="Kocsube S."/>
            <person name="Kotiranta H."/>
            <person name="LaButti K.M."/>
            <person name="Lechner B.E."/>
            <person name="Liimatainen K."/>
            <person name="Lipzen A."/>
            <person name="Lukacs Z."/>
            <person name="Mihaltcheva S."/>
            <person name="Morgado L.N."/>
            <person name="Niskanen T."/>
            <person name="Noordeloos M.E."/>
            <person name="Ohm R.A."/>
            <person name="Ortiz-Santana B."/>
            <person name="Ovrebo C."/>
            <person name="Racz N."/>
            <person name="Riley R."/>
            <person name="Savchenko A."/>
            <person name="Shiryaev A."/>
            <person name="Soop K."/>
            <person name="Spirin V."/>
            <person name="Szebenyi C."/>
            <person name="Tomsovsky M."/>
            <person name="Tulloss R.E."/>
            <person name="Uehling J."/>
            <person name="Grigoriev I.V."/>
            <person name="Vagvolgyi C."/>
            <person name="Papp T."/>
            <person name="Martin F.M."/>
            <person name="Miettinen O."/>
            <person name="Hibbett D.S."/>
            <person name="Nagy L.G."/>
        </authorList>
    </citation>
    <scope>NUCLEOTIDE SEQUENCE [LARGE SCALE GENOMIC DNA]</scope>
    <source>
        <strain evidence="2 3">OMC1185</strain>
    </source>
</reference>
<feature type="region of interest" description="Disordered" evidence="1">
    <location>
        <begin position="269"/>
        <end position="364"/>
    </location>
</feature>
<dbReference type="Proteomes" id="UP000305948">
    <property type="component" value="Unassembled WGS sequence"/>
</dbReference>
<feature type="compositionally biased region" description="Polar residues" evidence="1">
    <location>
        <begin position="354"/>
        <end position="364"/>
    </location>
</feature>
<protein>
    <submittedName>
        <fullName evidence="2">Uncharacterized protein</fullName>
    </submittedName>
</protein>
<name>A0A5C3N8S4_9AGAM</name>
<proteinExistence type="predicted"/>
<sequence>MISNPPAIMASSPLLDGYNSAGCSVYEFPLPPPPGTGKQLRHQESLVAISSRNLNLPPRRQGCPAIRGGRTLAVDWDAASDWSWDAESCISTMRGRTLRNKASNATLSLQHQSPRPITNEVPSKAKRRQTMVHVQPPPQPAPPMVPSRNPQASLFASTSMPERNLGDRTSFLLLDDDSSTLEAPSPPFAQPVVSNAKPFVRASRLVPSSSMPEMKGGVLGEADDTFFSEVSTANNHLRPNRQTMIPTDPENRCSAFDRFEVSIAKLRAHAPSPSPLGKEEPAMTPSRAPPCRPMDRHTYSPASQPRVPDASTKKPTHKSRWRDTPLPIVPPDIGTLLKGTEHINPSPRLGTANRPRSNTATPRSMQTTKFVAPPLLPSPALPIPGNTVLSNGRGRVPASQKRSPEFMSAPSVPAVLTSFMNMSPEQRIPSQEGQDRSTKMKKLLRKASVIGWWKKKGKGKEGS</sequence>
<gene>
    <name evidence="2" type="ORF">OE88DRAFT_1806021</name>
</gene>
<dbReference type="OrthoDB" id="3245520at2759"/>
<accession>A0A5C3N8S4</accession>
<dbReference type="EMBL" id="ML213506">
    <property type="protein sequence ID" value="TFK54259.1"/>
    <property type="molecule type" value="Genomic_DNA"/>
</dbReference>
<evidence type="ECO:0000313" key="3">
    <source>
        <dbReference type="Proteomes" id="UP000305948"/>
    </source>
</evidence>
<evidence type="ECO:0000313" key="2">
    <source>
        <dbReference type="EMBL" id="TFK54259.1"/>
    </source>
</evidence>
<feature type="region of interest" description="Disordered" evidence="1">
    <location>
        <begin position="384"/>
        <end position="407"/>
    </location>
</feature>